<keyword evidence="4" id="KW-1185">Reference proteome</keyword>
<dbReference type="Pfam" id="PF00459">
    <property type="entry name" value="Inositol_P"/>
    <property type="match status" value="1"/>
</dbReference>
<feature type="region of interest" description="Disordered" evidence="2">
    <location>
        <begin position="140"/>
        <end position="165"/>
    </location>
</feature>
<dbReference type="SUPFAM" id="SSF56655">
    <property type="entry name" value="Carbohydrate phosphatase"/>
    <property type="match status" value="1"/>
</dbReference>
<dbReference type="GO" id="GO:0007165">
    <property type="term" value="P:signal transduction"/>
    <property type="evidence" value="ECO:0007669"/>
    <property type="project" value="TreeGrafter"/>
</dbReference>
<dbReference type="Gene3D" id="3.30.540.10">
    <property type="entry name" value="Fructose-1,6-Bisphosphatase, subunit A, domain 1"/>
    <property type="match status" value="1"/>
</dbReference>
<dbReference type="PANTHER" id="PTHR20854">
    <property type="entry name" value="INOSITOL MONOPHOSPHATASE"/>
    <property type="match status" value="1"/>
</dbReference>
<dbReference type="InterPro" id="IPR000760">
    <property type="entry name" value="Inositol_monophosphatase-like"/>
</dbReference>
<gene>
    <name evidence="3" type="ORF">ER308_07605</name>
</gene>
<feature type="binding site" evidence="1">
    <location>
        <position position="175"/>
    </location>
    <ligand>
        <name>Mg(2+)</name>
        <dbReference type="ChEBI" id="CHEBI:18420"/>
        <label>1</label>
        <note>catalytic</note>
    </ligand>
</feature>
<sequence length="351" mass="36674">MLPTRPTAAGEGQRQLGLGDHEPIADRQSVLRHASSVPRSRRRRHGLEPWVRWWGACRPQRRPSSGWPAPNGIEAEVEVDEALQLALAAAEEASHAIRTRLSSAGLPLAAARAKGGDGDVVTELDEAAEAAIIHRLREGSPGVPITSEEAGAETSPGHGEGRGDGDVREWRWLVDPLDGTNNLVVGLPLVAVSIALVVDGEPRVGVVRDIVAGSVTTAVAGRGAHRDGRALSLGPPPPMERATVSWIQGHAVADADAATAVRRRLEDRCRRVLTTWAPALDWSLLASGGTSGLVLVDSEPEDLAAGLLCAREAGAAVLDADGGEVRAVGQADRLVAAHPELAPVLVPLVAA</sequence>
<dbReference type="CDD" id="cd01637">
    <property type="entry name" value="IMPase_like"/>
    <property type="match status" value="1"/>
</dbReference>
<dbReference type="GO" id="GO:0006020">
    <property type="term" value="P:inositol metabolic process"/>
    <property type="evidence" value="ECO:0007669"/>
    <property type="project" value="TreeGrafter"/>
</dbReference>
<name>A0A411YE07_9ACTN</name>
<dbReference type="OrthoDB" id="9772456at2"/>
<feature type="binding site" evidence="1">
    <location>
        <position position="302"/>
    </location>
    <ligand>
        <name>Mg(2+)</name>
        <dbReference type="ChEBI" id="CHEBI:18420"/>
        <label>1</label>
        <note>catalytic</note>
    </ligand>
</feature>
<reference evidence="3 4" key="1">
    <citation type="submission" date="2019-01" db="EMBL/GenBank/DDBJ databases">
        <title>Egibacter rhizosphaerae EGI 80759T.</title>
        <authorList>
            <person name="Chen D.-D."/>
            <person name="Tian Y."/>
            <person name="Jiao J.-Y."/>
            <person name="Zhang X.-T."/>
            <person name="Zhang Y.-G."/>
            <person name="Zhang Y."/>
            <person name="Xiao M."/>
            <person name="Shu W.-S."/>
            <person name="Li W.-J."/>
        </authorList>
    </citation>
    <scope>NUCLEOTIDE SEQUENCE [LARGE SCALE GENOMIC DNA]</scope>
    <source>
        <strain evidence="3 4">EGI 80759</strain>
    </source>
</reference>
<dbReference type="GO" id="GO:0008934">
    <property type="term" value="F:inositol monophosphate 1-phosphatase activity"/>
    <property type="evidence" value="ECO:0007669"/>
    <property type="project" value="TreeGrafter"/>
</dbReference>
<organism evidence="3 4">
    <name type="scientific">Egibacter rhizosphaerae</name>
    <dbReference type="NCBI Taxonomy" id="1670831"/>
    <lineage>
        <taxon>Bacteria</taxon>
        <taxon>Bacillati</taxon>
        <taxon>Actinomycetota</taxon>
        <taxon>Nitriliruptoria</taxon>
        <taxon>Egibacterales</taxon>
        <taxon>Egibacteraceae</taxon>
        <taxon>Egibacter</taxon>
    </lineage>
</organism>
<keyword evidence="1" id="KW-0479">Metal-binding</keyword>
<accession>A0A411YE07</accession>
<keyword evidence="1" id="KW-0460">Magnesium</keyword>
<protein>
    <submittedName>
        <fullName evidence="3">Inositol monophosphatase</fullName>
    </submittedName>
</protein>
<evidence type="ECO:0000256" key="1">
    <source>
        <dbReference type="PIRSR" id="PIRSR600760-2"/>
    </source>
</evidence>
<dbReference type="AlphaFoldDB" id="A0A411YE07"/>
<feature type="region of interest" description="Disordered" evidence="2">
    <location>
        <begin position="1"/>
        <end position="25"/>
    </location>
</feature>
<dbReference type="PANTHER" id="PTHR20854:SF4">
    <property type="entry name" value="INOSITOL-1-MONOPHOSPHATASE-RELATED"/>
    <property type="match status" value="1"/>
</dbReference>
<evidence type="ECO:0000313" key="4">
    <source>
        <dbReference type="Proteomes" id="UP000291469"/>
    </source>
</evidence>
<feature type="binding site" evidence="1">
    <location>
        <position position="178"/>
    </location>
    <ligand>
        <name>Mg(2+)</name>
        <dbReference type="ChEBI" id="CHEBI:18420"/>
        <label>1</label>
        <note>catalytic</note>
    </ligand>
</feature>
<evidence type="ECO:0000256" key="2">
    <source>
        <dbReference type="SAM" id="MobiDB-lite"/>
    </source>
</evidence>
<evidence type="ECO:0000313" key="3">
    <source>
        <dbReference type="EMBL" id="QBI19431.1"/>
    </source>
</evidence>
<dbReference type="Gene3D" id="3.40.190.80">
    <property type="match status" value="1"/>
</dbReference>
<dbReference type="EMBL" id="CP036402">
    <property type="protein sequence ID" value="QBI19431.1"/>
    <property type="molecule type" value="Genomic_DNA"/>
</dbReference>
<dbReference type="PRINTS" id="PR00377">
    <property type="entry name" value="IMPHPHTASES"/>
</dbReference>
<comment type="cofactor">
    <cofactor evidence="1">
        <name>Mg(2+)</name>
        <dbReference type="ChEBI" id="CHEBI:18420"/>
    </cofactor>
</comment>
<feature type="binding site" evidence="1">
    <location>
        <position position="148"/>
    </location>
    <ligand>
        <name>Mg(2+)</name>
        <dbReference type="ChEBI" id="CHEBI:18420"/>
        <label>1</label>
        <note>catalytic</note>
    </ligand>
</feature>
<dbReference type="Proteomes" id="UP000291469">
    <property type="component" value="Chromosome"/>
</dbReference>
<dbReference type="GO" id="GO:0046872">
    <property type="term" value="F:metal ion binding"/>
    <property type="evidence" value="ECO:0007669"/>
    <property type="project" value="UniProtKB-KW"/>
</dbReference>
<proteinExistence type="predicted"/>
<feature type="binding site" evidence="1">
    <location>
        <position position="177"/>
    </location>
    <ligand>
        <name>Mg(2+)</name>
        <dbReference type="ChEBI" id="CHEBI:18420"/>
        <label>1</label>
        <note>catalytic</note>
    </ligand>
</feature>
<dbReference type="KEGG" id="erz:ER308_07605"/>